<proteinExistence type="predicted"/>
<dbReference type="PANTHER" id="PTHR46599">
    <property type="entry name" value="PIGGYBAC TRANSPOSABLE ELEMENT-DERIVED PROTEIN 4"/>
    <property type="match status" value="1"/>
</dbReference>
<dbReference type="InterPro" id="IPR004875">
    <property type="entry name" value="DDE_SF_endonuclease_dom"/>
</dbReference>
<dbReference type="Pfam" id="PF13843">
    <property type="entry name" value="DDE_Tnp_1_7"/>
    <property type="match status" value="1"/>
</dbReference>
<dbReference type="InterPro" id="IPR029526">
    <property type="entry name" value="PGBD"/>
</dbReference>
<protein>
    <recommendedName>
        <fullName evidence="6">Transposase</fullName>
    </recommendedName>
</protein>
<dbReference type="GO" id="GO:0003676">
    <property type="term" value="F:nucleic acid binding"/>
    <property type="evidence" value="ECO:0007669"/>
    <property type="project" value="InterPro"/>
</dbReference>
<dbReference type="Pfam" id="PF03184">
    <property type="entry name" value="DDE_1"/>
    <property type="match status" value="1"/>
</dbReference>
<dbReference type="PANTHER" id="PTHR46599:SF3">
    <property type="entry name" value="PIGGYBAC TRANSPOSABLE ELEMENT-DERIVED PROTEIN 4"/>
    <property type="match status" value="1"/>
</dbReference>
<accession>A0AAE1CVF3</accession>
<gene>
    <name evidence="4" type="ORF">RRG08_008108</name>
</gene>
<name>A0AAE1CVF3_9GAST</name>
<evidence type="ECO:0008006" key="6">
    <source>
        <dbReference type="Google" id="ProtNLM"/>
    </source>
</evidence>
<feature type="compositionally biased region" description="Low complexity" evidence="1">
    <location>
        <begin position="514"/>
        <end position="527"/>
    </location>
</feature>
<feature type="region of interest" description="Disordered" evidence="1">
    <location>
        <begin position="474"/>
        <end position="536"/>
    </location>
</feature>
<dbReference type="Proteomes" id="UP001283361">
    <property type="component" value="Unassembled WGS sequence"/>
</dbReference>
<sequence>MYHYGTLTPEEKKDRKKQLSPLFSKYDIDERKQSQLVSIWRFLLDIQSRSPNCSAQCLGHTSLSLVHKSVDTEILAKAASAVKDGVPQREVCREFGLSRTKLRNHLQVVSGEKPLRSPGGQSAISAATERAIVDHLLAVSEWGFPFDLIDLRMVVKRVLDKHGVTVAKFRDNVPGHDWALSFMKRHSDQIKNRMCQNITKKRACVNVETVNNYFAELSKTLQGVPPQNIINYDETNLTDDPGRRRMIFRRGVKYPERILNGTKSSTSLMLAGTAAGELLPLYVVYKSENLWDTWRQGGPPRTRYNRSRSGWFDHICFYDWFSTVAIPYCRKLPGRKVLIGDNLSSHFSNQILQECEDNNIAFVCLPPNATHLCQPLDVAYFGPMKRKWRSILTEWKQSGRKQAGTVPKDVFPKLLKRPMSVLPNQRENMLSGFRKCGIHPLDPNPVLNRLPKSHQEMAAENDRANNSVSEVFLNQLSQMRNGEEGATKRAKRRRVDVVPGRSVGAPDDEEEQPADAAEAAPEASADVSDSESETEYWNGDIEENILRETNQYQIQKGPTGQHIILEELRGFLAVNMVMVLPSYRHYWSNQPDLGIPLVASVMTKNRFVHILGNHHINDNIEGPRNDNKLWKIRPLITSLNNNFVKLYDIKKIQSVDESMILFKGRSCLKQYCPLKPIKRGFKMWEMADTDGYITKFDIYQGKGTGAIDEFGLGENVVLTLTKDLQRHNHEVSFDNFFTPFPLLQHLKTYGINAYGAIRSNRKGLPIVLKKDKEMERGDVDYRFVADNIDHNLRTLGGLGTFHGMGIIGAATPSEKLSGMMRRNTSVTARQTSTLGQIPVNFYGSLKTDISMKHEEPQDFKFEDITRKLDLFMESVMASSNASNRLVSTDANSIRGTLSWSERDHLLAHDQHAAHEHKLHTFQPPFCVHI</sequence>
<evidence type="ECO:0000259" key="3">
    <source>
        <dbReference type="Pfam" id="PF13843"/>
    </source>
</evidence>
<evidence type="ECO:0000259" key="2">
    <source>
        <dbReference type="Pfam" id="PF03184"/>
    </source>
</evidence>
<organism evidence="4 5">
    <name type="scientific">Elysia crispata</name>
    <name type="common">lettuce slug</name>
    <dbReference type="NCBI Taxonomy" id="231223"/>
    <lineage>
        <taxon>Eukaryota</taxon>
        <taxon>Metazoa</taxon>
        <taxon>Spiralia</taxon>
        <taxon>Lophotrochozoa</taxon>
        <taxon>Mollusca</taxon>
        <taxon>Gastropoda</taxon>
        <taxon>Heterobranchia</taxon>
        <taxon>Euthyneura</taxon>
        <taxon>Panpulmonata</taxon>
        <taxon>Sacoglossa</taxon>
        <taxon>Placobranchoidea</taxon>
        <taxon>Plakobranchidae</taxon>
        <taxon>Elysia</taxon>
    </lineage>
</organism>
<dbReference type="AlphaFoldDB" id="A0AAE1CVF3"/>
<evidence type="ECO:0000256" key="1">
    <source>
        <dbReference type="SAM" id="MobiDB-lite"/>
    </source>
</evidence>
<feature type="domain" description="PiggyBac transposable element-derived protein" evidence="3">
    <location>
        <begin position="540"/>
        <end position="784"/>
    </location>
</feature>
<evidence type="ECO:0000313" key="4">
    <source>
        <dbReference type="EMBL" id="KAK3739247.1"/>
    </source>
</evidence>
<dbReference type="Gene3D" id="3.30.420.10">
    <property type="entry name" value="Ribonuclease H-like superfamily/Ribonuclease H"/>
    <property type="match status" value="1"/>
</dbReference>
<feature type="domain" description="DDE-1" evidence="2">
    <location>
        <begin position="266"/>
        <end position="402"/>
    </location>
</feature>
<keyword evidence="5" id="KW-1185">Reference proteome</keyword>
<reference evidence="4" key="1">
    <citation type="journal article" date="2023" name="G3 (Bethesda)">
        <title>A reference genome for the long-term kleptoplast-retaining sea slug Elysia crispata morphotype clarki.</title>
        <authorList>
            <person name="Eastman K.E."/>
            <person name="Pendleton A.L."/>
            <person name="Shaikh M.A."/>
            <person name="Suttiyut T."/>
            <person name="Ogas R."/>
            <person name="Tomko P."/>
            <person name="Gavelis G."/>
            <person name="Widhalm J.R."/>
            <person name="Wisecaver J.H."/>
        </authorList>
    </citation>
    <scope>NUCLEOTIDE SEQUENCE</scope>
    <source>
        <strain evidence="4">ECLA1</strain>
    </source>
</reference>
<dbReference type="InterPro" id="IPR036397">
    <property type="entry name" value="RNaseH_sf"/>
</dbReference>
<dbReference type="EMBL" id="JAWDGP010006542">
    <property type="protein sequence ID" value="KAK3739247.1"/>
    <property type="molecule type" value="Genomic_DNA"/>
</dbReference>
<evidence type="ECO:0000313" key="5">
    <source>
        <dbReference type="Proteomes" id="UP001283361"/>
    </source>
</evidence>
<comment type="caution">
    <text evidence="4">The sequence shown here is derived from an EMBL/GenBank/DDBJ whole genome shotgun (WGS) entry which is preliminary data.</text>
</comment>